<dbReference type="Pfam" id="PF00126">
    <property type="entry name" value="HTH_1"/>
    <property type="match status" value="1"/>
</dbReference>
<feature type="domain" description="HTH lysR-type" evidence="5">
    <location>
        <begin position="1"/>
        <end position="58"/>
    </location>
</feature>
<dbReference type="AlphaFoldDB" id="A0A2P8H577"/>
<dbReference type="PANTHER" id="PTHR30419">
    <property type="entry name" value="HTH-TYPE TRANSCRIPTIONAL REGULATOR YBHD"/>
    <property type="match status" value="1"/>
</dbReference>
<dbReference type="InterPro" id="IPR036390">
    <property type="entry name" value="WH_DNA-bd_sf"/>
</dbReference>
<dbReference type="FunFam" id="1.10.10.10:FF:000001">
    <property type="entry name" value="LysR family transcriptional regulator"/>
    <property type="match status" value="1"/>
</dbReference>
<dbReference type="PRINTS" id="PR00039">
    <property type="entry name" value="HTHLYSR"/>
</dbReference>
<evidence type="ECO:0000259" key="5">
    <source>
        <dbReference type="PROSITE" id="PS50931"/>
    </source>
</evidence>
<dbReference type="PANTHER" id="PTHR30419:SF8">
    <property type="entry name" value="NITROGEN ASSIMILATION TRANSCRIPTIONAL ACTIVATOR-RELATED"/>
    <property type="match status" value="1"/>
</dbReference>
<dbReference type="RefSeq" id="WP_106532077.1">
    <property type="nucleotide sequence ID" value="NZ_PYAT01000002.1"/>
</dbReference>
<reference evidence="6 7" key="1">
    <citation type="submission" date="2018-03" db="EMBL/GenBank/DDBJ databases">
        <title>Genomic Encyclopedia of Type Strains, Phase III (KMG-III): the genomes of soil and plant-associated and newly described type strains.</title>
        <authorList>
            <person name="Whitman W."/>
        </authorList>
    </citation>
    <scope>NUCLEOTIDE SEQUENCE [LARGE SCALE GENOMIC DNA]</scope>
    <source>
        <strain evidence="6 7">CGMCC 1.12259</strain>
    </source>
</reference>
<dbReference type="OrthoDB" id="9803735at2"/>
<organism evidence="6 7">
    <name type="scientific">Planomicrobium soli</name>
    <dbReference type="NCBI Taxonomy" id="1176648"/>
    <lineage>
        <taxon>Bacteria</taxon>
        <taxon>Bacillati</taxon>
        <taxon>Bacillota</taxon>
        <taxon>Bacilli</taxon>
        <taxon>Bacillales</taxon>
        <taxon>Caryophanaceae</taxon>
        <taxon>Planomicrobium</taxon>
    </lineage>
</organism>
<dbReference type="Gene3D" id="1.10.10.10">
    <property type="entry name" value="Winged helix-like DNA-binding domain superfamily/Winged helix DNA-binding domain"/>
    <property type="match status" value="1"/>
</dbReference>
<dbReference type="SUPFAM" id="SSF53850">
    <property type="entry name" value="Periplasmic binding protein-like II"/>
    <property type="match status" value="1"/>
</dbReference>
<keyword evidence="2" id="KW-0805">Transcription regulation</keyword>
<name>A0A2P8H577_9BACL</name>
<keyword evidence="7" id="KW-1185">Reference proteome</keyword>
<dbReference type="InterPro" id="IPR036388">
    <property type="entry name" value="WH-like_DNA-bd_sf"/>
</dbReference>
<dbReference type="PROSITE" id="PS50931">
    <property type="entry name" value="HTH_LYSR"/>
    <property type="match status" value="1"/>
</dbReference>
<dbReference type="GO" id="GO:0003700">
    <property type="term" value="F:DNA-binding transcription factor activity"/>
    <property type="evidence" value="ECO:0007669"/>
    <property type="project" value="InterPro"/>
</dbReference>
<evidence type="ECO:0000313" key="6">
    <source>
        <dbReference type="EMBL" id="PSL41377.1"/>
    </source>
</evidence>
<proteinExistence type="inferred from homology"/>
<evidence type="ECO:0000256" key="2">
    <source>
        <dbReference type="ARBA" id="ARBA00023015"/>
    </source>
</evidence>
<dbReference type="InterPro" id="IPR005119">
    <property type="entry name" value="LysR_subst-bd"/>
</dbReference>
<evidence type="ECO:0000256" key="1">
    <source>
        <dbReference type="ARBA" id="ARBA00009437"/>
    </source>
</evidence>
<evidence type="ECO:0000256" key="3">
    <source>
        <dbReference type="ARBA" id="ARBA00023125"/>
    </source>
</evidence>
<dbReference type="SUPFAM" id="SSF46785">
    <property type="entry name" value="Winged helix' DNA-binding domain"/>
    <property type="match status" value="1"/>
</dbReference>
<evidence type="ECO:0000256" key="4">
    <source>
        <dbReference type="ARBA" id="ARBA00023163"/>
    </source>
</evidence>
<keyword evidence="3 6" id="KW-0238">DNA-binding</keyword>
<dbReference type="Gene3D" id="3.40.190.290">
    <property type="match status" value="1"/>
</dbReference>
<dbReference type="GO" id="GO:0005829">
    <property type="term" value="C:cytosol"/>
    <property type="evidence" value="ECO:0007669"/>
    <property type="project" value="TreeGrafter"/>
</dbReference>
<gene>
    <name evidence="6" type="ORF">B0H99_10259</name>
</gene>
<keyword evidence="4" id="KW-0804">Transcription</keyword>
<dbReference type="InterPro" id="IPR000847">
    <property type="entry name" value="LysR_HTH_N"/>
</dbReference>
<dbReference type="EMBL" id="PYAT01000002">
    <property type="protein sequence ID" value="PSL41377.1"/>
    <property type="molecule type" value="Genomic_DNA"/>
</dbReference>
<dbReference type="Proteomes" id="UP000242682">
    <property type="component" value="Unassembled WGS sequence"/>
</dbReference>
<dbReference type="GO" id="GO:0003677">
    <property type="term" value="F:DNA binding"/>
    <property type="evidence" value="ECO:0007669"/>
    <property type="project" value="UniProtKB-KW"/>
</dbReference>
<sequence>MDIRQLSYFVEVAKHKSFTKAAQTLHLSQPSLSKMVKNLEEELDVTLFDRSARQIALTDAGEVVVEQAQKILNSLDDLSASLYDVMNLKKGKIKIGLPPVISTLFFPTIIAEFQRMYPEVAILLAEDGAKKVEKKVLEGDVDLGFVMLPVDHTKFDVVPFVHQEIKLLVHESHPLANRDLVDLIEFKEDRFLLLSKEFTLNSRTKEFCRNQGFEPKVAYESSQWDFIVGMVEKNLGVTLMPELICDRVKDGPFRTISLSTTFPWMLGIIMAKNRYVPYISRSFISLVKSLPNT</sequence>
<comment type="caution">
    <text evidence="6">The sequence shown here is derived from an EMBL/GenBank/DDBJ whole genome shotgun (WGS) entry which is preliminary data.</text>
</comment>
<accession>A0A2P8H577</accession>
<dbReference type="InterPro" id="IPR050950">
    <property type="entry name" value="HTH-type_LysR_regulators"/>
</dbReference>
<protein>
    <submittedName>
        <fullName evidence="6">DNA-binding transcriptional LysR family regulator</fullName>
    </submittedName>
</protein>
<evidence type="ECO:0000313" key="7">
    <source>
        <dbReference type="Proteomes" id="UP000242682"/>
    </source>
</evidence>
<dbReference type="Pfam" id="PF03466">
    <property type="entry name" value="LysR_substrate"/>
    <property type="match status" value="1"/>
</dbReference>
<comment type="similarity">
    <text evidence="1">Belongs to the LysR transcriptional regulatory family.</text>
</comment>